<dbReference type="Gene3D" id="1.10.1280.10">
    <property type="entry name" value="Di-copper center containing domain from catechol oxidase"/>
    <property type="match status" value="1"/>
</dbReference>
<dbReference type="InterPro" id="IPR002227">
    <property type="entry name" value="Tyrosinase_Cu-bd"/>
</dbReference>
<keyword evidence="5" id="KW-0560">Oxidoreductase</keyword>
<dbReference type="InParanoid" id="A0A200Q9D2"/>
<dbReference type="SUPFAM" id="SSF48056">
    <property type="entry name" value="Di-copper centre-containing domain"/>
    <property type="match status" value="1"/>
</dbReference>
<dbReference type="Pfam" id="PF12143">
    <property type="entry name" value="PPO1_KFDV"/>
    <property type="match status" value="1"/>
</dbReference>
<dbReference type="GO" id="GO:0004097">
    <property type="term" value="F:catechol oxidase activity"/>
    <property type="evidence" value="ECO:0007669"/>
    <property type="project" value="InterPro"/>
</dbReference>
<dbReference type="InterPro" id="IPR022739">
    <property type="entry name" value="Polyphenol_oxidase_cen"/>
</dbReference>
<proteinExistence type="inferred from homology"/>
<gene>
    <name evidence="9" type="ORF">BVC80_1117g50</name>
</gene>
<name>A0A200Q9D2_MACCD</name>
<evidence type="ECO:0000256" key="5">
    <source>
        <dbReference type="ARBA" id="ARBA00023002"/>
    </source>
</evidence>
<keyword evidence="3" id="KW-0479">Metal-binding</keyword>
<dbReference type="GO" id="GO:0046872">
    <property type="term" value="F:metal ion binding"/>
    <property type="evidence" value="ECO:0007669"/>
    <property type="project" value="UniProtKB-KW"/>
</dbReference>
<organism evidence="9 10">
    <name type="scientific">Macleaya cordata</name>
    <name type="common">Five-seeded plume-poppy</name>
    <name type="synonym">Bocconia cordata</name>
    <dbReference type="NCBI Taxonomy" id="56857"/>
    <lineage>
        <taxon>Eukaryota</taxon>
        <taxon>Viridiplantae</taxon>
        <taxon>Streptophyta</taxon>
        <taxon>Embryophyta</taxon>
        <taxon>Tracheophyta</taxon>
        <taxon>Spermatophyta</taxon>
        <taxon>Magnoliopsida</taxon>
        <taxon>Ranunculales</taxon>
        <taxon>Papaveraceae</taxon>
        <taxon>Papaveroideae</taxon>
        <taxon>Macleaya</taxon>
    </lineage>
</organism>
<dbReference type="InterPro" id="IPR022740">
    <property type="entry name" value="Polyphenol_oxidase_C"/>
</dbReference>
<feature type="domain" description="Tyrosinase copper-binding" evidence="8">
    <location>
        <begin position="346"/>
        <end position="357"/>
    </location>
</feature>
<evidence type="ECO:0000256" key="4">
    <source>
        <dbReference type="ARBA" id="ARBA00022784"/>
    </source>
</evidence>
<dbReference type="Proteomes" id="UP000195402">
    <property type="component" value="Unassembled WGS sequence"/>
</dbReference>
<dbReference type="OMA" id="YEMLNRS"/>
<dbReference type="EMBL" id="MVGT01002651">
    <property type="protein sequence ID" value="OVA07051.1"/>
    <property type="molecule type" value="Genomic_DNA"/>
</dbReference>
<dbReference type="InterPro" id="IPR008922">
    <property type="entry name" value="Di-copper_centre_dom_sf"/>
</dbReference>
<comment type="caution">
    <text evidence="9">The sequence shown here is derived from an EMBL/GenBank/DDBJ whole genome shotgun (WGS) entry which is preliminary data.</text>
</comment>
<keyword evidence="10" id="KW-1185">Reference proteome</keyword>
<dbReference type="AlphaFoldDB" id="A0A200Q9D2"/>
<dbReference type="STRING" id="56857.A0A200Q9D2"/>
<evidence type="ECO:0000256" key="1">
    <source>
        <dbReference type="ARBA" id="ARBA00001973"/>
    </source>
</evidence>
<dbReference type="Pfam" id="PF00264">
    <property type="entry name" value="Tyrosinase"/>
    <property type="match status" value="1"/>
</dbReference>
<evidence type="ECO:0000256" key="6">
    <source>
        <dbReference type="ARBA" id="ARBA00023008"/>
    </source>
</evidence>
<accession>A0A200Q9D2</accession>
<dbReference type="PROSITE" id="PS00498">
    <property type="entry name" value="TYROSINASE_2"/>
    <property type="match status" value="1"/>
</dbReference>
<dbReference type="PANTHER" id="PTHR11474:SF128">
    <property type="entry name" value="AUREUSIDIN SYNTHASE-LIKE"/>
    <property type="match status" value="1"/>
</dbReference>
<evidence type="ECO:0000256" key="7">
    <source>
        <dbReference type="ARBA" id="ARBA00023157"/>
    </source>
</evidence>
<protein>
    <submittedName>
        <fullName evidence="9">Tyrosinase</fullName>
    </submittedName>
</protein>
<dbReference type="PANTHER" id="PTHR11474">
    <property type="entry name" value="TYROSINASE FAMILY MEMBER"/>
    <property type="match status" value="1"/>
</dbReference>
<comment type="cofactor">
    <cofactor evidence="1">
        <name>Cu(2+)</name>
        <dbReference type="ChEBI" id="CHEBI:29036"/>
    </cofactor>
</comment>
<evidence type="ECO:0000256" key="3">
    <source>
        <dbReference type="ARBA" id="ARBA00022723"/>
    </source>
</evidence>
<dbReference type="Pfam" id="PF12142">
    <property type="entry name" value="PPO1_DWL"/>
    <property type="match status" value="1"/>
</dbReference>
<evidence type="ECO:0000256" key="2">
    <source>
        <dbReference type="ARBA" id="ARBA00009928"/>
    </source>
</evidence>
<sequence length="599" mass="68427">MWLGYQGASARPAPLRPINFRLLRPATLSARDNIGSGYVAVPYPPPELELKNKVLGIVEDGNWALFTSSTVAVSDEKPSSRVVLSPNLTTCHQSLSDADVPVYCCPPKPESDEPFIDFKFPDESQPIRVRRPAHLVDKEYIAKYNKALTIMRSLPYDDPRNFIRQANMHCLYCTGAYNQKHSNALLKIHRSWMFFPWHRMMIYFHERIIGSLMGDDTFALPFWNWDAPEGMVIPIMHMNGSFIDPDRDSSHLPPTVTDDNYNHVESGLGPEEQITANVALMYHQMVSGAKKMELFMGCPYKAGENGFCDAPGTIELAPHNTLHTWVGSNLNPEREDMGAFYSAARDPIFYAHHSNIDRLWEVWKGLRGKNQATLIDDPDWLDTYFFFHNEKLQLVRIKIRDVLDITNLRYTYQEVENPWLNARPKPSVPPQMARHMLKMRDNNQNGLLFPSNNLMSDFGPEGRTLDTIIRVRVYRPKTDRTKKEKEEEEEVLLVYGIDVKKDMYAKFDVFVNAVDETTIGPESREFAGTFVNVRRGVKRVMNEGDDVVVKRKTNIKLGISELLEDLEADGDESIWVSLVPRGGTGLNIAVDGVRIEYLR</sequence>
<keyword evidence="4" id="KW-0883">Thioether bond</keyword>
<dbReference type="PRINTS" id="PR00092">
    <property type="entry name" value="TYROSINASE"/>
</dbReference>
<evidence type="ECO:0000313" key="10">
    <source>
        <dbReference type="Proteomes" id="UP000195402"/>
    </source>
</evidence>
<reference evidence="9 10" key="1">
    <citation type="journal article" date="2017" name="Mol. Plant">
        <title>The Genome of Medicinal Plant Macleaya cordata Provides New Insights into Benzylisoquinoline Alkaloids Metabolism.</title>
        <authorList>
            <person name="Liu X."/>
            <person name="Liu Y."/>
            <person name="Huang P."/>
            <person name="Ma Y."/>
            <person name="Qing Z."/>
            <person name="Tang Q."/>
            <person name="Cao H."/>
            <person name="Cheng P."/>
            <person name="Zheng Y."/>
            <person name="Yuan Z."/>
            <person name="Zhou Y."/>
            <person name="Liu J."/>
            <person name="Tang Z."/>
            <person name="Zhuo Y."/>
            <person name="Zhang Y."/>
            <person name="Yu L."/>
            <person name="Huang J."/>
            <person name="Yang P."/>
            <person name="Peng Q."/>
            <person name="Zhang J."/>
            <person name="Jiang W."/>
            <person name="Zhang Z."/>
            <person name="Lin K."/>
            <person name="Ro D.K."/>
            <person name="Chen X."/>
            <person name="Xiong X."/>
            <person name="Shang Y."/>
            <person name="Huang S."/>
            <person name="Zeng J."/>
        </authorList>
    </citation>
    <scope>NUCLEOTIDE SEQUENCE [LARGE SCALE GENOMIC DNA]</scope>
    <source>
        <strain evidence="10">cv. BLH2017</strain>
        <tissue evidence="9">Root</tissue>
    </source>
</reference>
<dbReference type="OrthoDB" id="6132182at2759"/>
<keyword evidence="6" id="KW-0186">Copper</keyword>
<comment type="similarity">
    <text evidence="2">Belongs to the tyrosinase family.</text>
</comment>
<keyword evidence="7" id="KW-1015">Disulfide bond</keyword>
<dbReference type="InterPro" id="IPR050316">
    <property type="entry name" value="Tyrosinase/Hemocyanin"/>
</dbReference>
<evidence type="ECO:0000313" key="9">
    <source>
        <dbReference type="EMBL" id="OVA07051.1"/>
    </source>
</evidence>
<evidence type="ECO:0000259" key="8">
    <source>
        <dbReference type="PROSITE" id="PS00498"/>
    </source>
</evidence>